<name>A0A6J5LSD9_9CAUD</name>
<accession>A0A6J5LSD9</accession>
<gene>
    <name evidence="1" type="ORF">UFOVP295_5</name>
</gene>
<organism evidence="1">
    <name type="scientific">uncultured Caudovirales phage</name>
    <dbReference type="NCBI Taxonomy" id="2100421"/>
    <lineage>
        <taxon>Viruses</taxon>
        <taxon>Duplodnaviria</taxon>
        <taxon>Heunggongvirae</taxon>
        <taxon>Uroviricota</taxon>
        <taxon>Caudoviricetes</taxon>
        <taxon>Peduoviridae</taxon>
        <taxon>Maltschvirus</taxon>
        <taxon>Maltschvirus maltsch</taxon>
    </lineage>
</organism>
<evidence type="ECO:0000313" key="1">
    <source>
        <dbReference type="EMBL" id="CAB4135926.1"/>
    </source>
</evidence>
<reference evidence="1" key="1">
    <citation type="submission" date="2020-04" db="EMBL/GenBank/DDBJ databases">
        <authorList>
            <person name="Chiriac C."/>
            <person name="Salcher M."/>
            <person name="Ghai R."/>
            <person name="Kavagutti S V."/>
        </authorList>
    </citation>
    <scope>NUCLEOTIDE SEQUENCE</scope>
</reference>
<sequence>MAGIFTDAINHVAASLTALGLKPVTDPRNARPLTVFIELPSFESFGANPTSKVSDVTITIRILGAPPGNQDSSDYILQICDTILGSDIAVISGQPSIATIGSQDLPCYDLTIKLTATR</sequence>
<protein>
    <submittedName>
        <fullName evidence="1">Uncharacterized protein</fullName>
    </submittedName>
</protein>
<proteinExistence type="predicted"/>
<dbReference type="EMBL" id="LR796312">
    <property type="protein sequence ID" value="CAB4135926.1"/>
    <property type="molecule type" value="Genomic_DNA"/>
</dbReference>